<dbReference type="Pfam" id="PF25372">
    <property type="entry name" value="DUF7885"/>
    <property type="match status" value="1"/>
</dbReference>
<name>A0A2P2J6R8_RHIMU</name>
<evidence type="ECO:0000259" key="3">
    <source>
        <dbReference type="Pfam" id="PF25372"/>
    </source>
</evidence>
<dbReference type="EMBL" id="GGEC01008670">
    <property type="protein sequence ID" value="MBW89153.1"/>
    <property type="molecule type" value="Transcribed_RNA"/>
</dbReference>
<dbReference type="AlphaFoldDB" id="A0A2P2J6R8"/>
<dbReference type="SUPFAM" id="SSF52047">
    <property type="entry name" value="RNI-like"/>
    <property type="match status" value="1"/>
</dbReference>
<evidence type="ECO:0000313" key="4">
    <source>
        <dbReference type="EMBL" id="MBW89153.1"/>
    </source>
</evidence>
<reference evidence="4" key="1">
    <citation type="submission" date="2018-02" db="EMBL/GenBank/DDBJ databases">
        <title>Rhizophora mucronata_Transcriptome.</title>
        <authorList>
            <person name="Meera S.P."/>
            <person name="Sreeshan A."/>
            <person name="Augustine A."/>
        </authorList>
    </citation>
    <scope>NUCLEOTIDE SEQUENCE</scope>
    <source>
        <tissue evidence="4">Leaf</tissue>
    </source>
</reference>
<proteinExistence type="predicted"/>
<dbReference type="InterPro" id="IPR032675">
    <property type="entry name" value="LRR_dom_sf"/>
</dbReference>
<dbReference type="InterPro" id="IPR001810">
    <property type="entry name" value="F-box_dom"/>
</dbReference>
<feature type="compositionally biased region" description="Polar residues" evidence="1">
    <location>
        <begin position="21"/>
        <end position="33"/>
    </location>
</feature>
<feature type="domain" description="F-box" evidence="2">
    <location>
        <begin position="41"/>
        <end position="71"/>
    </location>
</feature>
<dbReference type="GO" id="GO:0031146">
    <property type="term" value="P:SCF-dependent proteasomal ubiquitin-dependent protein catabolic process"/>
    <property type="evidence" value="ECO:0007669"/>
    <property type="project" value="TreeGrafter"/>
</dbReference>
<dbReference type="SUPFAM" id="SSF81383">
    <property type="entry name" value="F-box domain"/>
    <property type="match status" value="1"/>
</dbReference>
<feature type="domain" description="F-box/LRR-repeat protein 15-like leucin rich repeat" evidence="3">
    <location>
        <begin position="197"/>
        <end position="341"/>
    </location>
</feature>
<feature type="region of interest" description="Disordered" evidence="1">
    <location>
        <begin position="1"/>
        <end position="33"/>
    </location>
</feature>
<sequence length="373" mass="41263">MHIRSMSNTPSGSPPSEPDISLTSSGVHSSNLDQPGPDYTSLLSDELLLHVFSRLPVSQYAFKACVCKRWLYLQGRLVHSLRLLDWSFVNSGRVFQRYPNLTDIDIVEACIKMARNSGIVVTRKNLSIHIDTHLLETGFIGENEVLSSDLIDNGLEMFAERYPNLRRIAAIGASEAGLSSISNKCDTLQEMELHCCGDFSLKGISRCKNLQVVKLIACVDGFYSSVVSDIGLTLLAQGCKRLVKLELCGCEGSYDGIKAIGQCCQMLEELTFCDHRMDGGWLSALSFCGNLKTLRLQSCKSIDSNPGPDKHLGSCPALEELHFQKCQLRDRQGLKALFVVCEAVREIILQNCWGLEDEVLGLASACRYEVFPL</sequence>
<dbReference type="Pfam" id="PF00646">
    <property type="entry name" value="F-box"/>
    <property type="match status" value="1"/>
</dbReference>
<dbReference type="InterPro" id="IPR036047">
    <property type="entry name" value="F-box-like_dom_sf"/>
</dbReference>
<dbReference type="Gene3D" id="3.80.10.10">
    <property type="entry name" value="Ribonuclease Inhibitor"/>
    <property type="match status" value="1"/>
</dbReference>
<dbReference type="InterPro" id="IPR057207">
    <property type="entry name" value="FBXL15_LRR"/>
</dbReference>
<organism evidence="4">
    <name type="scientific">Rhizophora mucronata</name>
    <name type="common">Asiatic mangrove</name>
    <dbReference type="NCBI Taxonomy" id="61149"/>
    <lineage>
        <taxon>Eukaryota</taxon>
        <taxon>Viridiplantae</taxon>
        <taxon>Streptophyta</taxon>
        <taxon>Embryophyta</taxon>
        <taxon>Tracheophyta</taxon>
        <taxon>Spermatophyta</taxon>
        <taxon>Magnoliopsida</taxon>
        <taxon>eudicotyledons</taxon>
        <taxon>Gunneridae</taxon>
        <taxon>Pentapetalae</taxon>
        <taxon>rosids</taxon>
        <taxon>fabids</taxon>
        <taxon>Malpighiales</taxon>
        <taxon>Rhizophoraceae</taxon>
        <taxon>Rhizophora</taxon>
    </lineage>
</organism>
<accession>A0A2P2J6R8</accession>
<dbReference type="PANTHER" id="PTHR13318">
    <property type="entry name" value="PARTNER OF PAIRED, ISOFORM B-RELATED"/>
    <property type="match status" value="1"/>
</dbReference>
<feature type="compositionally biased region" description="Polar residues" evidence="1">
    <location>
        <begin position="1"/>
        <end position="11"/>
    </location>
</feature>
<evidence type="ECO:0000259" key="2">
    <source>
        <dbReference type="Pfam" id="PF00646"/>
    </source>
</evidence>
<dbReference type="PANTHER" id="PTHR13318:SF74">
    <property type="entry name" value="OS02G0658500 PROTEIN"/>
    <property type="match status" value="1"/>
</dbReference>
<evidence type="ECO:0000256" key="1">
    <source>
        <dbReference type="SAM" id="MobiDB-lite"/>
    </source>
</evidence>
<dbReference type="FunFam" id="3.80.10.10:FF:002340">
    <property type="entry name" value="Uncharacterized protein"/>
    <property type="match status" value="1"/>
</dbReference>
<protein>
    <submittedName>
        <fullName evidence="4">Uncharacterized protein MANES_01G269900</fullName>
    </submittedName>
</protein>
<dbReference type="GO" id="GO:0019005">
    <property type="term" value="C:SCF ubiquitin ligase complex"/>
    <property type="evidence" value="ECO:0007669"/>
    <property type="project" value="TreeGrafter"/>
</dbReference>